<organism evidence="1">
    <name type="scientific">Vitrella brassicaformis</name>
    <dbReference type="NCBI Taxonomy" id="1169539"/>
    <lineage>
        <taxon>Eukaryota</taxon>
        <taxon>Sar</taxon>
        <taxon>Alveolata</taxon>
        <taxon>Colpodellida</taxon>
        <taxon>Vitrellaceae</taxon>
        <taxon>Vitrella</taxon>
    </lineage>
</organism>
<protein>
    <submittedName>
        <fullName evidence="1">Uncharacterized protein</fullName>
    </submittedName>
</protein>
<dbReference type="EMBL" id="HBGB01025900">
    <property type="protein sequence ID" value="CAD9059995.1"/>
    <property type="molecule type" value="Transcribed_RNA"/>
</dbReference>
<gene>
    <name evidence="1" type="ORF">VBRA1451_LOCUS15065</name>
</gene>
<reference evidence="1" key="1">
    <citation type="submission" date="2021-01" db="EMBL/GenBank/DDBJ databases">
        <authorList>
            <person name="Corre E."/>
            <person name="Pelletier E."/>
            <person name="Niang G."/>
            <person name="Scheremetjew M."/>
            <person name="Finn R."/>
            <person name="Kale V."/>
            <person name="Holt S."/>
            <person name="Cochrane G."/>
            <person name="Meng A."/>
            <person name="Brown T."/>
            <person name="Cohen L."/>
        </authorList>
    </citation>
    <scope>NUCLEOTIDE SEQUENCE</scope>
    <source>
        <strain evidence="1">CCMP3346</strain>
    </source>
</reference>
<accession>A0A7S1K0Z0</accession>
<dbReference type="AlphaFoldDB" id="A0A7S1K0Z0"/>
<evidence type="ECO:0000313" key="1">
    <source>
        <dbReference type="EMBL" id="CAD9059995.1"/>
    </source>
</evidence>
<sequence length="102" mass="11127">MMEGRQFVSVAAREEADGGRYPVSVCDWADGTVPGGREKLMIEWLSLGNEGSPAADLRSCFQYISSRDVPLACVGVRDGDGRALFRGSQYFMADEVEVLSVM</sequence>
<proteinExistence type="predicted"/>
<name>A0A7S1K0Z0_9ALVE</name>